<dbReference type="Pfam" id="PF03713">
    <property type="entry name" value="DUF305"/>
    <property type="match status" value="1"/>
</dbReference>
<sequence>MKKKHERRMYLKFGAMIATSAAVMFVLMYSSVYNIEHVHYSQERLYMALTSTGAMALVMLAFMATMMYKNRTLNIVVVVAALVVGLGAFYASRTQLFIDDEKYMKAMIPHHSIAILTSERADIDDVRVRRLANQIIEAQRREIKEMEWLLQDIDENGLATTEEEADARPVPDFKATATTPLGTDRHWVTVALSSTLGVPQLPLRVVAAPNH</sequence>
<dbReference type="EMBL" id="JAUHJQ010000036">
    <property type="protein sequence ID" value="MDN4175868.1"/>
    <property type="molecule type" value="Genomic_DNA"/>
</dbReference>
<evidence type="ECO:0000313" key="4">
    <source>
        <dbReference type="Proteomes" id="UP001168620"/>
    </source>
</evidence>
<protein>
    <submittedName>
        <fullName evidence="3">DUF305 domain-containing protein</fullName>
    </submittedName>
</protein>
<dbReference type="Proteomes" id="UP001168620">
    <property type="component" value="Unassembled WGS sequence"/>
</dbReference>
<dbReference type="InterPro" id="IPR012347">
    <property type="entry name" value="Ferritin-like"/>
</dbReference>
<feature type="transmembrane region" description="Helical" evidence="1">
    <location>
        <begin position="45"/>
        <end position="65"/>
    </location>
</feature>
<keyword evidence="4" id="KW-1185">Reference proteome</keyword>
<proteinExistence type="predicted"/>
<evidence type="ECO:0000256" key="1">
    <source>
        <dbReference type="SAM" id="Phobius"/>
    </source>
</evidence>
<accession>A0ABT8FMG5</accession>
<feature type="transmembrane region" description="Helical" evidence="1">
    <location>
        <begin position="72"/>
        <end position="91"/>
    </location>
</feature>
<keyword evidence="1" id="KW-0472">Membrane</keyword>
<evidence type="ECO:0000313" key="3">
    <source>
        <dbReference type="EMBL" id="MDN4175868.1"/>
    </source>
</evidence>
<keyword evidence="1" id="KW-0812">Transmembrane</keyword>
<dbReference type="Gene3D" id="1.20.1260.10">
    <property type="match status" value="1"/>
</dbReference>
<dbReference type="RefSeq" id="WP_300955276.1">
    <property type="nucleotide sequence ID" value="NZ_JAUHJQ010000036.1"/>
</dbReference>
<comment type="caution">
    <text evidence="3">The sequence shown here is derived from an EMBL/GenBank/DDBJ whole genome shotgun (WGS) entry which is preliminary data.</text>
</comment>
<organism evidence="3 4">
    <name type="scientific">Nocardioides oceani</name>
    <dbReference type="NCBI Taxonomy" id="3058369"/>
    <lineage>
        <taxon>Bacteria</taxon>
        <taxon>Bacillati</taxon>
        <taxon>Actinomycetota</taxon>
        <taxon>Actinomycetes</taxon>
        <taxon>Propionibacteriales</taxon>
        <taxon>Nocardioidaceae</taxon>
        <taxon>Nocardioides</taxon>
    </lineage>
</organism>
<reference evidence="3" key="1">
    <citation type="submission" date="2023-06" db="EMBL/GenBank/DDBJ databases">
        <title>Draft genome sequence of Nocardioides sp. SOB77.</title>
        <authorList>
            <person name="Zhang G."/>
        </authorList>
    </citation>
    <scope>NUCLEOTIDE SEQUENCE</scope>
    <source>
        <strain evidence="3">SOB77</strain>
    </source>
</reference>
<dbReference type="InterPro" id="IPR005183">
    <property type="entry name" value="DUF305_CopM-like"/>
</dbReference>
<name>A0ABT8FMG5_9ACTN</name>
<feature type="transmembrane region" description="Helical" evidence="1">
    <location>
        <begin position="12"/>
        <end position="33"/>
    </location>
</feature>
<gene>
    <name evidence="3" type="ORF">QWY28_23125</name>
</gene>
<keyword evidence="1" id="KW-1133">Transmembrane helix</keyword>
<evidence type="ECO:0000259" key="2">
    <source>
        <dbReference type="Pfam" id="PF03713"/>
    </source>
</evidence>
<feature type="domain" description="DUF305" evidence="2">
    <location>
        <begin position="100"/>
        <end position="162"/>
    </location>
</feature>